<dbReference type="PANTHER" id="PTHR30540:SF79">
    <property type="entry name" value="LOW AFFINITY POTASSIUM TRANSPORT SYSTEM PROTEIN KUP"/>
    <property type="match status" value="1"/>
</dbReference>
<dbReference type="Pfam" id="PF02705">
    <property type="entry name" value="K_trans"/>
    <property type="match status" value="1"/>
</dbReference>
<evidence type="ECO:0000256" key="10">
    <source>
        <dbReference type="ARBA" id="ARBA00023065"/>
    </source>
</evidence>
<evidence type="ECO:0000256" key="12">
    <source>
        <dbReference type="HAMAP-Rule" id="MF_01522"/>
    </source>
</evidence>
<keyword evidence="9 12" id="KW-1133">Transmembrane helix</keyword>
<keyword evidence="5 12" id="KW-0633">Potassium transport</keyword>
<name>K6W9P5_9MICO</name>
<dbReference type="GO" id="GO:0015293">
    <property type="term" value="F:symporter activity"/>
    <property type="evidence" value="ECO:0007669"/>
    <property type="project" value="UniProtKB-UniRule"/>
</dbReference>
<evidence type="ECO:0000313" key="17">
    <source>
        <dbReference type="Proteomes" id="UP000008366"/>
    </source>
</evidence>
<dbReference type="eggNOG" id="COG3158">
    <property type="taxonomic scope" value="Bacteria"/>
</dbReference>
<feature type="region of interest" description="Disordered" evidence="13">
    <location>
        <begin position="1"/>
        <end position="75"/>
    </location>
</feature>
<dbReference type="Pfam" id="PF22776">
    <property type="entry name" value="K_trans_C"/>
    <property type="match status" value="1"/>
</dbReference>
<keyword evidence="4 12" id="KW-1003">Cell membrane</keyword>
<feature type="domain" description="K+ potassium transporter C-terminal" evidence="15">
    <location>
        <begin position="548"/>
        <end position="701"/>
    </location>
</feature>
<evidence type="ECO:0000256" key="9">
    <source>
        <dbReference type="ARBA" id="ARBA00022989"/>
    </source>
</evidence>
<keyword evidence="3 12" id="KW-0813">Transport</keyword>
<feature type="transmembrane region" description="Helical" evidence="12">
    <location>
        <begin position="82"/>
        <end position="101"/>
    </location>
</feature>
<dbReference type="PANTHER" id="PTHR30540">
    <property type="entry name" value="OSMOTIC STRESS POTASSIUM TRANSPORTER"/>
    <property type="match status" value="1"/>
</dbReference>
<feature type="transmembrane region" description="Helical" evidence="12">
    <location>
        <begin position="121"/>
        <end position="141"/>
    </location>
</feature>
<evidence type="ECO:0000256" key="3">
    <source>
        <dbReference type="ARBA" id="ARBA00022448"/>
    </source>
</evidence>
<comment type="catalytic activity">
    <reaction evidence="12">
        <text>K(+)(in) + H(+)(in) = K(+)(out) + H(+)(out)</text>
        <dbReference type="Rhea" id="RHEA:28490"/>
        <dbReference type="ChEBI" id="CHEBI:15378"/>
        <dbReference type="ChEBI" id="CHEBI:29103"/>
    </reaction>
</comment>
<feature type="transmembrane region" description="Helical" evidence="12">
    <location>
        <begin position="436"/>
        <end position="457"/>
    </location>
</feature>
<feature type="transmembrane region" description="Helical" evidence="12">
    <location>
        <begin position="317"/>
        <end position="337"/>
    </location>
</feature>
<evidence type="ECO:0000256" key="1">
    <source>
        <dbReference type="ARBA" id="ARBA00004141"/>
    </source>
</evidence>
<keyword evidence="10 12" id="KW-0406">Ion transport</keyword>
<comment type="function">
    <text evidence="12">Transport of potassium into the cell. Likely operates as a K(+):H(+) symporter.</text>
</comment>
<comment type="similarity">
    <text evidence="2 12">Belongs to the HAK/KUP transporter (TC 2.A.72) family.</text>
</comment>
<evidence type="ECO:0000256" key="4">
    <source>
        <dbReference type="ARBA" id="ARBA00022475"/>
    </source>
</evidence>
<evidence type="ECO:0000313" key="16">
    <source>
        <dbReference type="EMBL" id="GAB95915.1"/>
    </source>
</evidence>
<feature type="transmembrane region" description="Helical" evidence="12">
    <location>
        <begin position="211"/>
        <end position="229"/>
    </location>
</feature>
<feature type="transmembrane region" description="Helical" evidence="12">
    <location>
        <begin position="409"/>
        <end position="430"/>
    </location>
</feature>
<dbReference type="AlphaFoldDB" id="K6W9P5"/>
<dbReference type="RefSeq" id="WP_006592447.1">
    <property type="nucleotide sequence ID" value="NZ_BAHD01000029.1"/>
</dbReference>
<evidence type="ECO:0000256" key="13">
    <source>
        <dbReference type="SAM" id="MobiDB-lite"/>
    </source>
</evidence>
<evidence type="ECO:0000256" key="7">
    <source>
        <dbReference type="ARBA" id="ARBA00022847"/>
    </source>
</evidence>
<protein>
    <recommendedName>
        <fullName evidence="12">Probable potassium transport system protein Kup</fullName>
    </recommendedName>
</protein>
<evidence type="ECO:0000259" key="14">
    <source>
        <dbReference type="Pfam" id="PF02705"/>
    </source>
</evidence>
<keyword evidence="7 12" id="KW-0769">Symport</keyword>
<dbReference type="InterPro" id="IPR053952">
    <property type="entry name" value="K_trans_C"/>
</dbReference>
<evidence type="ECO:0000256" key="11">
    <source>
        <dbReference type="ARBA" id="ARBA00023136"/>
    </source>
</evidence>
<proteinExistence type="inferred from homology"/>
<feature type="transmembrane region" description="Helical" evidence="12">
    <location>
        <begin position="170"/>
        <end position="191"/>
    </location>
</feature>
<keyword evidence="8 12" id="KW-0630">Potassium</keyword>
<feature type="transmembrane region" description="Helical" evidence="12">
    <location>
        <begin position="469"/>
        <end position="489"/>
    </location>
</feature>
<feature type="transmembrane region" description="Helical" evidence="12">
    <location>
        <begin position="284"/>
        <end position="305"/>
    </location>
</feature>
<dbReference type="GO" id="GO:0005886">
    <property type="term" value="C:plasma membrane"/>
    <property type="evidence" value="ECO:0007669"/>
    <property type="project" value="UniProtKB-SubCell"/>
</dbReference>
<dbReference type="EMBL" id="BAHD01000029">
    <property type="protein sequence ID" value="GAB95915.1"/>
    <property type="molecule type" value="Genomic_DNA"/>
</dbReference>
<feature type="transmembrane region" description="Helical" evidence="12">
    <location>
        <begin position="495"/>
        <end position="519"/>
    </location>
</feature>
<keyword evidence="11 12" id="KW-0472">Membrane</keyword>
<evidence type="ECO:0000256" key="6">
    <source>
        <dbReference type="ARBA" id="ARBA00022692"/>
    </source>
</evidence>
<dbReference type="HAMAP" id="MF_01522">
    <property type="entry name" value="Kup"/>
    <property type="match status" value="1"/>
</dbReference>
<evidence type="ECO:0000256" key="5">
    <source>
        <dbReference type="ARBA" id="ARBA00022538"/>
    </source>
</evidence>
<feature type="domain" description="K+ potassium transporter integral membrane" evidence="14">
    <location>
        <begin position="83"/>
        <end position="530"/>
    </location>
</feature>
<keyword evidence="6 12" id="KW-0812">Transmembrane</keyword>
<evidence type="ECO:0000256" key="2">
    <source>
        <dbReference type="ARBA" id="ARBA00007019"/>
    </source>
</evidence>
<comment type="subcellular location">
    <subcellularLocation>
        <location evidence="12">Cell membrane</location>
        <topology evidence="12">Multi-pass membrane protein</topology>
    </subcellularLocation>
    <subcellularLocation>
        <location evidence="1">Membrane</location>
        <topology evidence="1">Multi-pass membrane protein</topology>
    </subcellularLocation>
</comment>
<gene>
    <name evidence="12 16" type="primary">kup</name>
    <name evidence="16" type="ORF">KILIM_029_00250</name>
</gene>
<dbReference type="GO" id="GO:0015079">
    <property type="term" value="F:potassium ion transmembrane transporter activity"/>
    <property type="evidence" value="ECO:0007669"/>
    <property type="project" value="UniProtKB-UniRule"/>
</dbReference>
<evidence type="ECO:0000259" key="15">
    <source>
        <dbReference type="Pfam" id="PF22776"/>
    </source>
</evidence>
<dbReference type="Proteomes" id="UP000008366">
    <property type="component" value="Unassembled WGS sequence"/>
</dbReference>
<keyword evidence="17" id="KW-1185">Reference proteome</keyword>
<comment type="caution">
    <text evidence="16">The sequence shown here is derived from an EMBL/GenBank/DDBJ whole genome shotgun (WGS) entry which is preliminary data.</text>
</comment>
<reference evidence="16 17" key="1">
    <citation type="submission" date="2012-08" db="EMBL/GenBank/DDBJ databases">
        <title>Whole genome shotgun sequence of Kineosphaera limosa NBRC 100340.</title>
        <authorList>
            <person name="Yoshida I."/>
            <person name="Isaki S."/>
            <person name="Hosoyama A."/>
            <person name="Tsuchikane K."/>
            <person name="Katsumata H."/>
            <person name="Ando Y."/>
            <person name="Ohji S."/>
            <person name="Hamada M."/>
            <person name="Tamura T."/>
            <person name="Yamazoe A."/>
            <person name="Yamazaki S."/>
            <person name="Fujita N."/>
        </authorList>
    </citation>
    <scope>NUCLEOTIDE SEQUENCE [LARGE SCALE GENOMIC DNA]</scope>
    <source>
        <strain evidence="16 17">NBRC 100340</strain>
    </source>
</reference>
<dbReference type="InterPro" id="IPR053951">
    <property type="entry name" value="K_trans_N"/>
</dbReference>
<evidence type="ECO:0000256" key="8">
    <source>
        <dbReference type="ARBA" id="ARBA00022958"/>
    </source>
</evidence>
<dbReference type="InterPro" id="IPR003855">
    <property type="entry name" value="K+_transporter"/>
</dbReference>
<accession>K6W9P5</accession>
<dbReference type="InterPro" id="IPR023051">
    <property type="entry name" value="Kup"/>
</dbReference>
<sequence>MSHIDRTGQPGDPAGEGTPPRPEPEPEEPAEPAEKAGPPTPETAVAKAPDPAPGQEASPPSDEPPTGSQELAARGRGPLPPVLLAALGVVFGDIGTSPLYALQTVYSVDHNAVEPTPLDVYGVLSLVFWSVMTIVTVKYVVLVMRADNDGEGGILALTALLRRRLRGRRAFSTITLLGIIGAALFYGDSVITPAISVMSAVEGLQVVDPDAGSVVVPVSLTILALLFVIQRFGTELVGRAFGPVMILWFGTLAALGLPAIARHPQVLLGLSPTYAVEFAVQRPVVAFIAMGAIVLTITGAEALYADMGHFGARAIRIAWFGVVFPALTLNYLGQSALILHDPSAVDNPFFRLAPEPLVVPIVVLATAATVIASQAVISGAFSVSAQALHLGLIPRLTVRHTSRHAGGQIYVPAINWALFTGVVVLIVGFGSSASLANAYGLSVTGTLVLTTVLFGGLAHRGWKWPLWRIAIFMVVIGGLEAAFLGANLTKIAHGGWLPIVIASVVITVMTTWVWGAALVRARREEIEGPLSAWLAKVDTGQRGITRVPGHAIYLHTNQSTVPLALKENLRFNHVVHEHVAIVSVEVGNVPHVRHVDRVTVTDIGRPDDGIVAIRIKLGFNDSQDVPHNLRWSQGQCSDFEFDAERARYFLSVLDVHAGRQGSPVLRLRKHLFVLLGRVAGSRVLSFRLPPQRTVILGGTLYI</sequence>
<organism evidence="16 17">
    <name type="scientific">Kineosphaera limosa NBRC 100340</name>
    <dbReference type="NCBI Taxonomy" id="1184609"/>
    <lineage>
        <taxon>Bacteria</taxon>
        <taxon>Bacillati</taxon>
        <taxon>Actinomycetota</taxon>
        <taxon>Actinomycetes</taxon>
        <taxon>Micrococcales</taxon>
        <taxon>Dermatophilaceae</taxon>
        <taxon>Kineosphaera</taxon>
    </lineage>
</organism>
<feature type="transmembrane region" description="Helical" evidence="12">
    <location>
        <begin position="241"/>
        <end position="261"/>
    </location>
</feature>
<feature type="transmembrane region" description="Helical" evidence="12">
    <location>
        <begin position="357"/>
        <end position="388"/>
    </location>
</feature>